<evidence type="ECO:0000256" key="1">
    <source>
        <dbReference type="ARBA" id="ARBA00022448"/>
    </source>
</evidence>
<comment type="subcellular location">
    <subcellularLocation>
        <location evidence="11">Cell membrane</location>
        <topology evidence="11">Single-pass membrane protein</topology>
    </subcellularLocation>
</comment>
<keyword evidence="5 11" id="KW-0547">Nucleotide-binding</keyword>
<keyword evidence="9 11" id="KW-0406">Ion transport</keyword>
<comment type="caution">
    <text evidence="12">The sequence shown here is derived from an EMBL/GenBank/DDBJ whole genome shotgun (WGS) entry which is preliminary data.</text>
</comment>
<gene>
    <name evidence="11" type="primary">kdpC</name>
    <name evidence="12" type="ORF">FHS42_004694</name>
</gene>
<dbReference type="NCBIfam" id="NF001454">
    <property type="entry name" value="PRK00315.1"/>
    <property type="match status" value="1"/>
</dbReference>
<evidence type="ECO:0000256" key="6">
    <source>
        <dbReference type="ARBA" id="ARBA00022840"/>
    </source>
</evidence>
<dbReference type="Pfam" id="PF02669">
    <property type="entry name" value="KdpC"/>
    <property type="match status" value="1"/>
</dbReference>
<evidence type="ECO:0000256" key="10">
    <source>
        <dbReference type="ARBA" id="ARBA00023136"/>
    </source>
</evidence>
<comment type="subunit">
    <text evidence="11">The system is composed of three essential subunits: KdpA, KdpB and KdpC.</text>
</comment>
<sequence>MNQSVRSTARLLTAGLRALLVLTLVCGVIYPLVVTGVAQAVFHDKANGSEIKENGKVVGSKLIGQSFTLDAKDKDGNPLPDPKWFQPRPSAAGENVFNTRYSIVVSGASNLASDSKILKDSVIARRAAVATFNGVPQRDVPVDALTASGSGLDPHISPDYADIQVSRVAKQHGLSRQAVQKLVDEHTDGRQFGFLGEPHLNVLALNVAVRDLATQQGRG</sequence>
<evidence type="ECO:0000313" key="12">
    <source>
        <dbReference type="EMBL" id="MBB5937613.1"/>
    </source>
</evidence>
<evidence type="ECO:0000256" key="11">
    <source>
        <dbReference type="HAMAP-Rule" id="MF_00276"/>
    </source>
</evidence>
<dbReference type="PANTHER" id="PTHR30042:SF2">
    <property type="entry name" value="POTASSIUM-TRANSPORTING ATPASE KDPC SUBUNIT"/>
    <property type="match status" value="1"/>
</dbReference>
<evidence type="ECO:0000256" key="4">
    <source>
        <dbReference type="ARBA" id="ARBA00022692"/>
    </source>
</evidence>
<comment type="similarity">
    <text evidence="11">Belongs to the KdpC family.</text>
</comment>
<dbReference type="RefSeq" id="WP_184574706.1">
    <property type="nucleotide sequence ID" value="NZ_JACHJL010000012.1"/>
</dbReference>
<dbReference type="PIRSF" id="PIRSF001296">
    <property type="entry name" value="K_ATPase_KdpC"/>
    <property type="match status" value="1"/>
</dbReference>
<dbReference type="Proteomes" id="UP000588098">
    <property type="component" value="Unassembled WGS sequence"/>
</dbReference>
<name>A0A7W9QCA9_9ACTN</name>
<comment type="function">
    <text evidence="11">Part of the high-affinity ATP-driven potassium transport (or Kdp) system, which catalyzes the hydrolysis of ATP coupled with the electrogenic transport of potassium into the cytoplasm. This subunit acts as a catalytic chaperone that increases the ATP-binding affinity of the ATP-hydrolyzing subunit KdpB by the formation of a transient KdpB/KdpC/ATP ternary complex.</text>
</comment>
<keyword evidence="1 11" id="KW-0813">Transport</keyword>
<proteinExistence type="inferred from homology"/>
<evidence type="ECO:0000256" key="3">
    <source>
        <dbReference type="ARBA" id="ARBA00022538"/>
    </source>
</evidence>
<dbReference type="GO" id="GO:0005524">
    <property type="term" value="F:ATP binding"/>
    <property type="evidence" value="ECO:0007669"/>
    <property type="project" value="UniProtKB-UniRule"/>
</dbReference>
<dbReference type="GO" id="GO:0008556">
    <property type="term" value="F:P-type potassium transmembrane transporter activity"/>
    <property type="evidence" value="ECO:0007669"/>
    <property type="project" value="InterPro"/>
</dbReference>
<dbReference type="NCBIfam" id="TIGR00681">
    <property type="entry name" value="kdpC"/>
    <property type="match status" value="1"/>
</dbReference>
<keyword evidence="3 11" id="KW-0633">Potassium transport</keyword>
<evidence type="ECO:0000313" key="13">
    <source>
        <dbReference type="Proteomes" id="UP000588098"/>
    </source>
</evidence>
<evidence type="ECO:0000256" key="5">
    <source>
        <dbReference type="ARBA" id="ARBA00022741"/>
    </source>
</evidence>
<evidence type="ECO:0000256" key="8">
    <source>
        <dbReference type="ARBA" id="ARBA00022989"/>
    </source>
</evidence>
<evidence type="ECO:0000256" key="7">
    <source>
        <dbReference type="ARBA" id="ARBA00022958"/>
    </source>
</evidence>
<keyword evidence="7 11" id="KW-0630">Potassium</keyword>
<evidence type="ECO:0000256" key="2">
    <source>
        <dbReference type="ARBA" id="ARBA00022475"/>
    </source>
</evidence>
<keyword evidence="6 11" id="KW-0067">ATP-binding</keyword>
<dbReference type="GO" id="GO:0005886">
    <property type="term" value="C:plasma membrane"/>
    <property type="evidence" value="ECO:0007669"/>
    <property type="project" value="UniProtKB-SubCell"/>
</dbReference>
<protein>
    <recommendedName>
        <fullName evidence="11">Potassium-transporting ATPase KdpC subunit</fullName>
    </recommendedName>
    <alternativeName>
        <fullName evidence="11">ATP phosphohydrolase [potassium-transporting] C chain</fullName>
    </alternativeName>
    <alternativeName>
        <fullName evidence="11">Potassium-binding and translocating subunit C</fullName>
    </alternativeName>
    <alternativeName>
        <fullName evidence="11">Potassium-translocating ATPase C chain</fullName>
    </alternativeName>
</protein>
<dbReference type="HAMAP" id="MF_00276">
    <property type="entry name" value="KdpC"/>
    <property type="match status" value="1"/>
</dbReference>
<dbReference type="EMBL" id="JACHJL010000012">
    <property type="protein sequence ID" value="MBB5937613.1"/>
    <property type="molecule type" value="Genomic_DNA"/>
</dbReference>
<keyword evidence="8 11" id="KW-1133">Transmembrane helix</keyword>
<reference evidence="12 13" key="1">
    <citation type="submission" date="2020-08" db="EMBL/GenBank/DDBJ databases">
        <title>Genomic Encyclopedia of Type Strains, Phase III (KMG-III): the genomes of soil and plant-associated and newly described type strains.</title>
        <authorList>
            <person name="Whitman W."/>
        </authorList>
    </citation>
    <scope>NUCLEOTIDE SEQUENCE [LARGE SCALE GENOMIC DNA]</scope>
    <source>
        <strain evidence="12 13">CECT 8305</strain>
    </source>
</reference>
<evidence type="ECO:0000256" key="9">
    <source>
        <dbReference type="ARBA" id="ARBA00023065"/>
    </source>
</evidence>
<dbReference type="AlphaFoldDB" id="A0A7W9QCA9"/>
<keyword evidence="10 11" id="KW-0472">Membrane</keyword>
<organism evidence="12 13">
    <name type="scientific">Streptomyces zagrosensis</name>
    <dbReference type="NCBI Taxonomy" id="1042984"/>
    <lineage>
        <taxon>Bacteria</taxon>
        <taxon>Bacillati</taxon>
        <taxon>Actinomycetota</taxon>
        <taxon>Actinomycetes</taxon>
        <taxon>Kitasatosporales</taxon>
        <taxon>Streptomycetaceae</taxon>
        <taxon>Streptomyces</taxon>
    </lineage>
</organism>
<keyword evidence="2 11" id="KW-1003">Cell membrane</keyword>
<keyword evidence="13" id="KW-1185">Reference proteome</keyword>
<keyword evidence="4 11" id="KW-0812">Transmembrane</keyword>
<dbReference type="PANTHER" id="PTHR30042">
    <property type="entry name" value="POTASSIUM-TRANSPORTING ATPASE C CHAIN"/>
    <property type="match status" value="1"/>
</dbReference>
<accession>A0A7W9QCA9</accession>
<dbReference type="InterPro" id="IPR003820">
    <property type="entry name" value="KdpC"/>
</dbReference>